<protein>
    <submittedName>
        <fullName evidence="15">Zinc finger protein 33A-like</fullName>
    </submittedName>
</protein>
<sequence>MAGGEGVNGGGGAGSAGVCPVCGCNQPNLTQHLSRHSKEEIIRAVTNGQPLPELASRRPPGRTRRPSYSLPSVNNVAPISPRPTTSQTPLLLAGNPSHEQTLGAPLGPLPQASPTPHPTPAQPVRLGSLGPLIQPSRNGMPLAATPLQHGATGSNYLLIGNNMFPAGSVIPNNLPLANNGVSYLIPSSGGLMLAAAPSANQTLFVQTPTTTTQTVPVKHQPPTSVSITGPGTVMGGVYNSIPRRTPRPLLPEPPICYIEESCPQQTQEEIQVPSVENSYRLETNTNQNIINNDRNYFKTRSEPVTVNQKATINIGKNISISLPKDLVGQKNRLKEIINQELVRALLMNDSQEESETTESQPSTSTGRRKTDFYFAKSEPICYEVKNDVCSSSSNTLSGDITETVIEENPLRIDSDMGDNDNSRDFDDEQQQYGESKQDVDPLATPLVIPITSRCRNGSEFQDSSNIHIDPNVPSPARNITIENGLDSFTRHGTVSSFSIPVDEPMEVIFDDRGHSSRASSGTSSTSQGHSSSINTRSDKVSYNRDSNKISFEVSTTVDEINNDVKLKRTISRKVEVNDSNMDIDMCNTSRITTTLTPVGQTSGSVNQNRQTSREDQEDNMLCCDDDQPLSFLTSDRNFNTLLGDSTLQEMVYVDDQVLGAVEEVFAGDNSSNLPGTSSSLVNGTSSQKSVPRKVNNSYVTVYEEQQCIPPALESNRDKKQEVKCKIEPQCSSTQPNSSTANRTTSYQITQTSQNQSMIRSSTNIVGKLEVSTQEQEEELVDDPSLVEDFGNESMFQEDQMFERELSSQQTEEVMSLKASETLADSDSERATPHEELQDLMFYDRSCMFAGEPGPANLSPRTYPSIDSSAFHALTPALITPLDHAVEIDSGQPGSMSGLVGGHTEDGVVEMPPVETTMHLSADECCTVLPPEGLSITQLFSSAHDPTIVPSTATSSHVNAIVSSAQSQVTFADLMEDSKLSSKMLALEKSCNSLNRQLSPIPSTSGLQGSILVKTAKEDEDYEFEYESDCYGDSDSDSGVINRGPLDLDHWKCLVCNKMFKSLKEKLLHAGQHSPCAEAMEKSGVIRSATQVKSVQSGIKKDTEEDSGISLLKCKEEMGTLQEETRNMLENFASDGEYKCPECSLGFPTAETLHEHRKMVFKSRVICQICHMVFKKRLSKIKHMKTHTVADLRCLICNRTYPNRYSWSQHQLFHMGLVLFECKECGRRFQRRSELEVHSRTHTGERPYHCATCSGAFTTRQALKRHLVTHMDGQEVDCDICQKTYKNNVCLNKHKLKAHSKGKGKTKVRRDFMCNTCNEVFPSEKKLAWHQETHERWPKKCQQCGECFIHQSSLTKHIRQKHDPHHQTPDGKSENNSTCHICCKVFKKSSLALHLRTHTGVKPFKCNICNKSFAVKCNLDAHKWVHMGVRDRPHKCKLCERSFHRKKDLEAHIRSHKNIRPFTCNECGKSFIHKNNLQLHVREHSGEKQHKCAFCGKAFFRKYNLDNHVRIHTGEMPYECTICRKDFTQKSNYNVHMKAFHVERHAVHEEL</sequence>
<dbReference type="SMART" id="SM00355">
    <property type="entry name" value="ZnF_C2H2"/>
    <property type="match status" value="16"/>
</dbReference>
<keyword evidence="4" id="KW-0479">Metal-binding</keyword>
<feature type="compositionally biased region" description="Polar residues" evidence="13">
    <location>
        <begin position="69"/>
        <end position="89"/>
    </location>
</feature>
<feature type="domain" description="C2H2-type" evidence="14">
    <location>
        <begin position="1461"/>
        <end position="1488"/>
    </location>
</feature>
<keyword evidence="8" id="KW-0805">Transcription regulation</keyword>
<comment type="function">
    <text evidence="1">May be involved in transcriptional regulation.</text>
</comment>
<feature type="domain" description="C2H2-type" evidence="14">
    <location>
        <begin position="1433"/>
        <end position="1460"/>
    </location>
</feature>
<evidence type="ECO:0000256" key="8">
    <source>
        <dbReference type="ARBA" id="ARBA00023015"/>
    </source>
</evidence>
<keyword evidence="9" id="KW-0238">DNA-binding</keyword>
<evidence type="ECO:0000313" key="16">
    <source>
        <dbReference type="Proteomes" id="UP000747542"/>
    </source>
</evidence>
<feature type="region of interest" description="Disordered" evidence="13">
    <location>
        <begin position="348"/>
        <end position="369"/>
    </location>
</feature>
<evidence type="ECO:0000256" key="2">
    <source>
        <dbReference type="ARBA" id="ARBA00004123"/>
    </source>
</evidence>
<dbReference type="FunFam" id="3.30.160.60:FF:000097">
    <property type="entry name" value="Zinc finger protein"/>
    <property type="match status" value="1"/>
</dbReference>
<keyword evidence="6 12" id="KW-0863">Zinc-finger</keyword>
<feature type="region of interest" description="Disordered" evidence="13">
    <location>
        <begin position="595"/>
        <end position="618"/>
    </location>
</feature>
<keyword evidence="10" id="KW-0804">Transcription</keyword>
<dbReference type="Pfam" id="PF00096">
    <property type="entry name" value="zf-C2H2"/>
    <property type="match status" value="6"/>
</dbReference>
<evidence type="ECO:0000256" key="11">
    <source>
        <dbReference type="ARBA" id="ARBA00023242"/>
    </source>
</evidence>
<dbReference type="InterPro" id="IPR013087">
    <property type="entry name" value="Znf_C2H2_type"/>
</dbReference>
<feature type="domain" description="C2H2-type" evidence="14">
    <location>
        <begin position="1311"/>
        <end position="1333"/>
    </location>
</feature>
<organism evidence="15 16">
    <name type="scientific">Homarus americanus</name>
    <name type="common">American lobster</name>
    <dbReference type="NCBI Taxonomy" id="6706"/>
    <lineage>
        <taxon>Eukaryota</taxon>
        <taxon>Metazoa</taxon>
        <taxon>Ecdysozoa</taxon>
        <taxon>Arthropoda</taxon>
        <taxon>Crustacea</taxon>
        <taxon>Multicrustacea</taxon>
        <taxon>Malacostraca</taxon>
        <taxon>Eumalacostraca</taxon>
        <taxon>Eucarida</taxon>
        <taxon>Decapoda</taxon>
        <taxon>Pleocyemata</taxon>
        <taxon>Astacidea</taxon>
        <taxon>Nephropoidea</taxon>
        <taxon>Nephropidae</taxon>
        <taxon>Homarus</taxon>
    </lineage>
</organism>
<keyword evidence="7" id="KW-0862">Zinc</keyword>
<dbReference type="FunFam" id="3.30.160.60:FF:001498">
    <property type="entry name" value="Zinc finger protein 404"/>
    <property type="match status" value="1"/>
</dbReference>
<dbReference type="GO" id="GO:0000981">
    <property type="term" value="F:DNA-binding transcription factor activity, RNA polymerase II-specific"/>
    <property type="evidence" value="ECO:0007669"/>
    <property type="project" value="TreeGrafter"/>
</dbReference>
<feature type="compositionally biased region" description="Polar residues" evidence="13">
    <location>
        <begin position="729"/>
        <end position="757"/>
    </location>
</feature>
<keyword evidence="5" id="KW-0677">Repeat</keyword>
<dbReference type="PANTHER" id="PTHR24408">
    <property type="entry name" value="ZINC FINGER PROTEIN"/>
    <property type="match status" value="1"/>
</dbReference>
<dbReference type="GO" id="GO:0005634">
    <property type="term" value="C:nucleus"/>
    <property type="evidence" value="ECO:0007669"/>
    <property type="project" value="UniProtKB-SubCell"/>
</dbReference>
<dbReference type="FunFam" id="3.30.160.60:FF:002343">
    <property type="entry name" value="Zinc finger protein 33A"/>
    <property type="match status" value="1"/>
</dbReference>
<evidence type="ECO:0000259" key="14">
    <source>
        <dbReference type="PROSITE" id="PS50157"/>
    </source>
</evidence>
<proteinExistence type="inferred from homology"/>
<dbReference type="PROSITE" id="PS50157">
    <property type="entry name" value="ZINC_FINGER_C2H2_2"/>
    <property type="match status" value="11"/>
</dbReference>
<dbReference type="OrthoDB" id="6377414at2759"/>
<dbReference type="Proteomes" id="UP000747542">
    <property type="component" value="Unassembled WGS sequence"/>
</dbReference>
<feature type="region of interest" description="Disordered" evidence="13">
    <location>
        <begin position="725"/>
        <end position="757"/>
    </location>
</feature>
<keyword evidence="11" id="KW-0539">Nucleus</keyword>
<dbReference type="GO" id="GO:0043565">
    <property type="term" value="F:sequence-specific DNA binding"/>
    <property type="evidence" value="ECO:0007669"/>
    <property type="project" value="TreeGrafter"/>
</dbReference>
<feature type="compositionally biased region" description="Low complexity" evidence="13">
    <location>
        <begin position="516"/>
        <end position="532"/>
    </location>
</feature>
<feature type="domain" description="C2H2-type" evidence="14">
    <location>
        <begin position="1489"/>
        <end position="1516"/>
    </location>
</feature>
<evidence type="ECO:0000256" key="9">
    <source>
        <dbReference type="ARBA" id="ARBA00023125"/>
    </source>
</evidence>
<evidence type="ECO:0000256" key="6">
    <source>
        <dbReference type="ARBA" id="ARBA00022771"/>
    </source>
</evidence>
<dbReference type="EMBL" id="JAHLQT010024345">
    <property type="protein sequence ID" value="KAG7165471.1"/>
    <property type="molecule type" value="Genomic_DNA"/>
</dbReference>
<accession>A0A8J5MVS3</accession>
<feature type="region of interest" description="Disordered" evidence="13">
    <location>
        <begin position="44"/>
        <end position="120"/>
    </location>
</feature>
<feature type="compositionally biased region" description="Basic and acidic residues" evidence="13">
    <location>
        <begin position="410"/>
        <end position="424"/>
    </location>
</feature>
<feature type="region of interest" description="Disordered" evidence="13">
    <location>
        <begin position="668"/>
        <end position="692"/>
    </location>
</feature>
<comment type="caution">
    <text evidence="15">The sequence shown here is derived from an EMBL/GenBank/DDBJ whole genome shotgun (WGS) entry which is preliminary data.</text>
</comment>
<evidence type="ECO:0000256" key="3">
    <source>
        <dbReference type="ARBA" id="ARBA00006991"/>
    </source>
</evidence>
<dbReference type="Pfam" id="PF13912">
    <property type="entry name" value="zf-C2H2_6"/>
    <property type="match status" value="1"/>
</dbReference>
<comment type="subcellular location">
    <subcellularLocation>
        <location evidence="2">Nucleus</location>
    </subcellularLocation>
</comment>
<evidence type="ECO:0000256" key="10">
    <source>
        <dbReference type="ARBA" id="ARBA00023163"/>
    </source>
</evidence>
<feature type="domain" description="C2H2-type" evidence="14">
    <location>
        <begin position="1376"/>
        <end position="1402"/>
    </location>
</feature>
<gene>
    <name evidence="15" type="primary">Znf33A-L</name>
    <name evidence="15" type="ORF">Hamer_G007316</name>
</gene>
<dbReference type="FunFam" id="3.30.160.60:FF:001370">
    <property type="entry name" value="Zinc finger protein"/>
    <property type="match status" value="1"/>
</dbReference>
<evidence type="ECO:0000256" key="5">
    <source>
        <dbReference type="ARBA" id="ARBA00022737"/>
    </source>
</evidence>
<evidence type="ECO:0000256" key="7">
    <source>
        <dbReference type="ARBA" id="ARBA00022833"/>
    </source>
</evidence>
<feature type="compositionally biased region" description="Polar residues" evidence="13">
    <location>
        <begin position="595"/>
        <end position="610"/>
    </location>
</feature>
<feature type="domain" description="C2H2-type" evidence="14">
    <location>
        <begin position="1219"/>
        <end position="1246"/>
    </location>
</feature>
<keyword evidence="16" id="KW-1185">Reference proteome</keyword>
<feature type="compositionally biased region" description="Pro residues" evidence="13">
    <location>
        <begin position="107"/>
        <end position="120"/>
    </location>
</feature>
<feature type="domain" description="C2H2-type" evidence="14">
    <location>
        <begin position="1338"/>
        <end position="1366"/>
    </location>
</feature>
<feature type="domain" description="C2H2-type" evidence="14">
    <location>
        <begin position="1403"/>
        <end position="1430"/>
    </location>
</feature>
<dbReference type="FunFam" id="3.30.160.60:FF:000624">
    <property type="entry name" value="zinc finger protein 697"/>
    <property type="match status" value="1"/>
</dbReference>
<evidence type="ECO:0000256" key="4">
    <source>
        <dbReference type="ARBA" id="ARBA00022723"/>
    </source>
</evidence>
<comment type="similarity">
    <text evidence="3">Belongs to the krueppel C2H2-type zinc-finger protein family.</text>
</comment>
<dbReference type="PANTHER" id="PTHR24408:SF58">
    <property type="entry name" value="TRANSCRIPTION FACTOR (TFIIIA), PUTATIVE (AFU_ORTHOLOGUE AFUA_1G05150)-RELATED"/>
    <property type="match status" value="1"/>
</dbReference>
<feature type="domain" description="C2H2-type" evidence="14">
    <location>
        <begin position="1517"/>
        <end position="1545"/>
    </location>
</feature>
<evidence type="ECO:0000256" key="13">
    <source>
        <dbReference type="SAM" id="MobiDB-lite"/>
    </source>
</evidence>
<name>A0A8J5MVS3_HOMAM</name>
<dbReference type="GO" id="GO:0003690">
    <property type="term" value="F:double-stranded DNA binding"/>
    <property type="evidence" value="ECO:0007669"/>
    <property type="project" value="UniProtKB-ARBA"/>
</dbReference>
<evidence type="ECO:0000313" key="15">
    <source>
        <dbReference type="EMBL" id="KAG7165471.1"/>
    </source>
</evidence>
<dbReference type="PROSITE" id="PS00028">
    <property type="entry name" value="ZINC_FINGER_C2H2_1"/>
    <property type="match status" value="12"/>
</dbReference>
<reference evidence="15" key="1">
    <citation type="journal article" date="2021" name="Sci. Adv.">
        <title>The American lobster genome reveals insights on longevity, neural, and immune adaptations.</title>
        <authorList>
            <person name="Polinski J.M."/>
            <person name="Zimin A.V."/>
            <person name="Clark K.F."/>
            <person name="Kohn A.B."/>
            <person name="Sadowski N."/>
            <person name="Timp W."/>
            <person name="Ptitsyn A."/>
            <person name="Khanna P."/>
            <person name="Romanova D.Y."/>
            <person name="Williams P."/>
            <person name="Greenwood S.J."/>
            <person name="Moroz L.L."/>
            <person name="Walt D.R."/>
            <person name="Bodnar A.G."/>
        </authorList>
    </citation>
    <scope>NUCLEOTIDE SEQUENCE</scope>
    <source>
        <strain evidence="15">GMGI-L3</strain>
    </source>
</reference>
<evidence type="ECO:0000256" key="12">
    <source>
        <dbReference type="PROSITE-ProRule" id="PRU00042"/>
    </source>
</evidence>
<feature type="region of interest" description="Disordered" evidence="13">
    <location>
        <begin position="512"/>
        <end position="541"/>
    </location>
</feature>
<dbReference type="FunFam" id="3.30.160.60:FF:000446">
    <property type="entry name" value="Zinc finger protein"/>
    <property type="match status" value="1"/>
</dbReference>
<feature type="region of interest" description="Disordered" evidence="13">
    <location>
        <begin position="410"/>
        <end position="438"/>
    </location>
</feature>
<dbReference type="GO" id="GO:0008270">
    <property type="term" value="F:zinc ion binding"/>
    <property type="evidence" value="ECO:0007669"/>
    <property type="project" value="UniProtKB-KW"/>
</dbReference>
<feature type="domain" description="C2H2-type" evidence="14">
    <location>
        <begin position="1275"/>
        <end position="1303"/>
    </location>
</feature>
<evidence type="ECO:0000256" key="1">
    <source>
        <dbReference type="ARBA" id="ARBA00003767"/>
    </source>
</evidence>
<feature type="domain" description="C2H2-type" evidence="14">
    <location>
        <begin position="1247"/>
        <end position="1274"/>
    </location>
</feature>